<dbReference type="HAMAP" id="MF_00651">
    <property type="entry name" value="Nuclease_YqgF"/>
    <property type="match status" value="1"/>
</dbReference>
<evidence type="ECO:0000256" key="3">
    <source>
        <dbReference type="ARBA" id="ARBA00022722"/>
    </source>
</evidence>
<dbReference type="PANTHER" id="PTHR33317:SF4">
    <property type="entry name" value="POLYNUCLEOTIDYL TRANSFERASE, RIBONUCLEASE H-LIKE SUPERFAMILY PROTEIN"/>
    <property type="match status" value="1"/>
</dbReference>
<dbReference type="Gene3D" id="3.30.420.140">
    <property type="entry name" value="YqgF/RNase H-like domain"/>
    <property type="match status" value="1"/>
</dbReference>
<keyword evidence="3 5" id="KW-0540">Nuclease</keyword>
<evidence type="ECO:0000256" key="1">
    <source>
        <dbReference type="ARBA" id="ARBA00022490"/>
    </source>
</evidence>
<dbReference type="InterPro" id="IPR006641">
    <property type="entry name" value="YqgF/RNaseH-like_dom"/>
</dbReference>
<dbReference type="PANTHER" id="PTHR33317">
    <property type="entry name" value="POLYNUCLEOTIDYL TRANSFERASE, RIBONUCLEASE H-LIKE SUPERFAMILY PROTEIN"/>
    <property type="match status" value="1"/>
</dbReference>
<reference evidence="8" key="1">
    <citation type="submission" date="2017-08" db="EMBL/GenBank/DDBJ databases">
        <title>A dynamic microbial community with high functional redundancy inhabits the cold, oxic subseafloor aquifer.</title>
        <authorList>
            <person name="Tully B.J."/>
            <person name="Wheat C.G."/>
            <person name="Glazer B.T."/>
            <person name="Huber J.A."/>
        </authorList>
    </citation>
    <scope>NUCLEOTIDE SEQUENCE [LARGE SCALE GENOMIC DNA]</scope>
</reference>
<dbReference type="InterPro" id="IPR037027">
    <property type="entry name" value="YqgF/RNaseH-like_dom_sf"/>
</dbReference>
<comment type="caution">
    <text evidence="7">The sequence shown here is derived from an EMBL/GenBank/DDBJ whole genome shotgun (WGS) entry which is preliminary data.</text>
</comment>
<dbReference type="InterPro" id="IPR012337">
    <property type="entry name" value="RNaseH-like_sf"/>
</dbReference>
<evidence type="ECO:0000256" key="5">
    <source>
        <dbReference type="HAMAP-Rule" id="MF_00651"/>
    </source>
</evidence>
<dbReference type="InterPro" id="IPR005227">
    <property type="entry name" value="YqgF"/>
</dbReference>
<dbReference type="GO" id="GO:0004518">
    <property type="term" value="F:nuclease activity"/>
    <property type="evidence" value="ECO:0007669"/>
    <property type="project" value="UniProtKB-KW"/>
</dbReference>
<dbReference type="GO" id="GO:0005829">
    <property type="term" value="C:cytosol"/>
    <property type="evidence" value="ECO:0007669"/>
    <property type="project" value="TreeGrafter"/>
</dbReference>
<dbReference type="CDD" id="cd16964">
    <property type="entry name" value="YqgF"/>
    <property type="match status" value="1"/>
</dbReference>
<dbReference type="SMART" id="SM00732">
    <property type="entry name" value="YqgFc"/>
    <property type="match status" value="1"/>
</dbReference>
<accession>A0A2A4MR47</accession>
<protein>
    <recommendedName>
        <fullName evidence="5">Putative pre-16S rRNA nuclease</fullName>
        <ecNumber evidence="5">3.1.-.-</ecNumber>
    </recommendedName>
</protein>
<comment type="similarity">
    <text evidence="5">Belongs to the YqgF HJR family.</text>
</comment>
<dbReference type="GO" id="GO:0000967">
    <property type="term" value="P:rRNA 5'-end processing"/>
    <property type="evidence" value="ECO:0007669"/>
    <property type="project" value="UniProtKB-UniRule"/>
</dbReference>
<dbReference type="AlphaFoldDB" id="A0A2A4MR47"/>
<keyword evidence="2 5" id="KW-0690">Ribosome biogenesis</keyword>
<dbReference type="EC" id="3.1.-.-" evidence="5"/>
<evidence type="ECO:0000256" key="4">
    <source>
        <dbReference type="ARBA" id="ARBA00022801"/>
    </source>
</evidence>
<dbReference type="GO" id="GO:0016788">
    <property type="term" value="F:hydrolase activity, acting on ester bonds"/>
    <property type="evidence" value="ECO:0007669"/>
    <property type="project" value="UniProtKB-UniRule"/>
</dbReference>
<dbReference type="NCBIfam" id="TIGR00250">
    <property type="entry name" value="RNAse_H_YqgF"/>
    <property type="match status" value="1"/>
</dbReference>
<dbReference type="Proteomes" id="UP000218172">
    <property type="component" value="Unassembled WGS sequence"/>
</dbReference>
<evidence type="ECO:0000256" key="2">
    <source>
        <dbReference type="ARBA" id="ARBA00022517"/>
    </source>
</evidence>
<comment type="function">
    <text evidence="5">Could be a nuclease involved in processing of the 5'-end of pre-16S rRNA.</text>
</comment>
<comment type="subcellular location">
    <subcellularLocation>
        <location evidence="5">Cytoplasm</location>
    </subcellularLocation>
</comment>
<name>A0A2A4MR47_9GAMM</name>
<dbReference type="SUPFAM" id="SSF53098">
    <property type="entry name" value="Ribonuclease H-like"/>
    <property type="match status" value="1"/>
</dbReference>
<proteinExistence type="inferred from homology"/>
<dbReference type="EMBL" id="NVQR01000043">
    <property type="protein sequence ID" value="PCH62217.1"/>
    <property type="molecule type" value="Genomic_DNA"/>
</dbReference>
<feature type="domain" description="YqgF/RNase H-like" evidence="6">
    <location>
        <begin position="14"/>
        <end position="114"/>
    </location>
</feature>
<evidence type="ECO:0000313" key="7">
    <source>
        <dbReference type="EMBL" id="PCH62217.1"/>
    </source>
</evidence>
<organism evidence="7 8">
    <name type="scientific">SAR86 cluster bacterium</name>
    <dbReference type="NCBI Taxonomy" id="2030880"/>
    <lineage>
        <taxon>Bacteria</taxon>
        <taxon>Pseudomonadati</taxon>
        <taxon>Pseudomonadota</taxon>
        <taxon>Gammaproteobacteria</taxon>
        <taxon>SAR86 cluster</taxon>
    </lineage>
</organism>
<keyword evidence="4 5" id="KW-0378">Hydrolase</keyword>
<gene>
    <name evidence="7" type="ORF">COC19_03175</name>
</gene>
<keyword evidence="1 5" id="KW-0963">Cytoplasm</keyword>
<evidence type="ECO:0000259" key="6">
    <source>
        <dbReference type="SMART" id="SM00732"/>
    </source>
</evidence>
<evidence type="ECO:0000313" key="8">
    <source>
        <dbReference type="Proteomes" id="UP000218172"/>
    </source>
</evidence>
<dbReference type="Pfam" id="PF03652">
    <property type="entry name" value="RuvX"/>
    <property type="match status" value="1"/>
</dbReference>
<sequence length="151" mass="16731">MSVESFPNKNKAPFSALGFDFGTQRIGVAFGQSLIGTAVPVAIIKARDGIPNWDELAALIDKWCPDMFVVGLPFNMDGSDSELLLRANKFAKRLNGKYHKPCYGMDERLSSVAAHEQVAASGHRSKQDMPIDDIAAQIILEDWFAEFKRQN</sequence>